<reference evidence="2 3" key="1">
    <citation type="submission" date="2024-04" db="EMBL/GenBank/DDBJ databases">
        <title>Luteolibacter sp. isolated from soil.</title>
        <authorList>
            <person name="An J."/>
        </authorList>
    </citation>
    <scope>NUCLEOTIDE SEQUENCE [LARGE SCALE GENOMIC DNA]</scope>
    <source>
        <strain evidence="2 3">Y139</strain>
    </source>
</reference>
<keyword evidence="3" id="KW-1185">Reference proteome</keyword>
<keyword evidence="1" id="KW-0812">Transmembrane</keyword>
<protein>
    <recommendedName>
        <fullName evidence="4">Zinc ribbon domain-containing protein</fullName>
    </recommendedName>
</protein>
<dbReference type="Proteomes" id="UP001371305">
    <property type="component" value="Unassembled WGS sequence"/>
</dbReference>
<name>A0ABU9AWX0_9BACT</name>
<evidence type="ECO:0000313" key="2">
    <source>
        <dbReference type="EMBL" id="MEK7952043.1"/>
    </source>
</evidence>
<keyword evidence="1" id="KW-1133">Transmembrane helix</keyword>
<proteinExistence type="predicted"/>
<dbReference type="EMBL" id="JBBUKT010000006">
    <property type="protein sequence ID" value="MEK7952043.1"/>
    <property type="molecule type" value="Genomic_DNA"/>
</dbReference>
<keyword evidence="1" id="KW-0472">Membrane</keyword>
<feature type="transmembrane region" description="Helical" evidence="1">
    <location>
        <begin position="102"/>
        <end position="125"/>
    </location>
</feature>
<dbReference type="RefSeq" id="WP_341405801.1">
    <property type="nucleotide sequence ID" value="NZ_JBBUKT010000006.1"/>
</dbReference>
<organism evidence="2 3">
    <name type="scientific">Luteolibacter soli</name>
    <dbReference type="NCBI Taxonomy" id="3135280"/>
    <lineage>
        <taxon>Bacteria</taxon>
        <taxon>Pseudomonadati</taxon>
        <taxon>Verrucomicrobiota</taxon>
        <taxon>Verrucomicrobiia</taxon>
        <taxon>Verrucomicrobiales</taxon>
        <taxon>Verrucomicrobiaceae</taxon>
        <taxon>Luteolibacter</taxon>
    </lineage>
</organism>
<comment type="caution">
    <text evidence="2">The sequence shown here is derived from an EMBL/GenBank/DDBJ whole genome shotgun (WGS) entry which is preliminary data.</text>
</comment>
<sequence>MNGETKPPDDPEAESGKDLCSRCLFPNELEAPFCEKCGAPLTPYASTAPFESVRAEGELYLRAVEQPGSLVVVLGMWIIFAPCLVVGAIISSMPLREDGFSISFIGVFAFLFGSFVLTVSSVVLFKTTRSYLRSRRKNR</sequence>
<accession>A0ABU9AWX0</accession>
<feature type="transmembrane region" description="Helical" evidence="1">
    <location>
        <begin position="70"/>
        <end position="90"/>
    </location>
</feature>
<gene>
    <name evidence="2" type="ORF">WKV53_16130</name>
</gene>
<evidence type="ECO:0000256" key="1">
    <source>
        <dbReference type="SAM" id="Phobius"/>
    </source>
</evidence>
<evidence type="ECO:0008006" key="4">
    <source>
        <dbReference type="Google" id="ProtNLM"/>
    </source>
</evidence>
<evidence type="ECO:0000313" key="3">
    <source>
        <dbReference type="Proteomes" id="UP001371305"/>
    </source>
</evidence>